<protein>
    <submittedName>
        <fullName evidence="2">Uncharacterized protein</fullName>
    </submittedName>
</protein>
<feature type="region of interest" description="Disordered" evidence="1">
    <location>
        <begin position="38"/>
        <end position="64"/>
    </location>
</feature>
<comment type="caution">
    <text evidence="2">The sequence shown here is derived from an EMBL/GenBank/DDBJ whole genome shotgun (WGS) entry which is preliminary data.</text>
</comment>
<proteinExistence type="predicted"/>
<reference evidence="2" key="2">
    <citation type="submission" date="2021-04" db="EMBL/GenBank/DDBJ databases">
        <authorList>
            <person name="Podell S."/>
        </authorList>
    </citation>
    <scope>NUCLEOTIDE SEQUENCE</scope>
    <source>
        <strain evidence="2">Hildebrandi</strain>
    </source>
</reference>
<dbReference type="EMBL" id="JAGRRH010000010">
    <property type="protein sequence ID" value="KAG7363755.1"/>
    <property type="molecule type" value="Genomic_DNA"/>
</dbReference>
<organism evidence="2 3">
    <name type="scientific">Nitzschia inconspicua</name>
    <dbReference type="NCBI Taxonomy" id="303405"/>
    <lineage>
        <taxon>Eukaryota</taxon>
        <taxon>Sar</taxon>
        <taxon>Stramenopiles</taxon>
        <taxon>Ochrophyta</taxon>
        <taxon>Bacillariophyta</taxon>
        <taxon>Bacillariophyceae</taxon>
        <taxon>Bacillariophycidae</taxon>
        <taxon>Bacillariales</taxon>
        <taxon>Bacillariaceae</taxon>
        <taxon>Nitzschia</taxon>
    </lineage>
</organism>
<gene>
    <name evidence="2" type="ORF">IV203_027116</name>
</gene>
<reference evidence="2" key="1">
    <citation type="journal article" date="2021" name="Sci. Rep.">
        <title>Diploid genomic architecture of Nitzschia inconspicua, an elite biomass production diatom.</title>
        <authorList>
            <person name="Oliver A."/>
            <person name="Podell S."/>
            <person name="Pinowska A."/>
            <person name="Traller J.C."/>
            <person name="Smith S.R."/>
            <person name="McClure R."/>
            <person name="Beliaev A."/>
            <person name="Bohutskyi P."/>
            <person name="Hill E.A."/>
            <person name="Rabines A."/>
            <person name="Zheng H."/>
            <person name="Allen L.Z."/>
            <person name="Kuo A."/>
            <person name="Grigoriev I.V."/>
            <person name="Allen A.E."/>
            <person name="Hazlebeck D."/>
            <person name="Allen E.E."/>
        </authorList>
    </citation>
    <scope>NUCLEOTIDE SEQUENCE</scope>
    <source>
        <strain evidence="2">Hildebrandi</strain>
    </source>
</reference>
<sequence>MCTLTSIMLEKGGSLILAHEVNRLKRACSQALKTCYSSTPGSVQGGSKRSGGCDLDSRSGHRSGYQTASTFSMGGSYDSVKSGSTASFADELLNEDETAMGGHVDEKMLNLELLKICLECGIPMN</sequence>
<dbReference type="Proteomes" id="UP000693970">
    <property type="component" value="Unassembled WGS sequence"/>
</dbReference>
<name>A0A9K3LJW4_9STRA</name>
<dbReference type="AlphaFoldDB" id="A0A9K3LJW4"/>
<evidence type="ECO:0000256" key="1">
    <source>
        <dbReference type="SAM" id="MobiDB-lite"/>
    </source>
</evidence>
<feature type="compositionally biased region" description="Polar residues" evidence="1">
    <location>
        <begin position="38"/>
        <end position="47"/>
    </location>
</feature>
<accession>A0A9K3LJW4</accession>
<evidence type="ECO:0000313" key="2">
    <source>
        <dbReference type="EMBL" id="KAG7363755.1"/>
    </source>
</evidence>
<evidence type="ECO:0000313" key="3">
    <source>
        <dbReference type="Proteomes" id="UP000693970"/>
    </source>
</evidence>
<keyword evidence="3" id="KW-1185">Reference proteome</keyword>